<feature type="compositionally biased region" description="Low complexity" evidence="1">
    <location>
        <begin position="144"/>
        <end position="159"/>
    </location>
</feature>
<proteinExistence type="predicted"/>
<dbReference type="OrthoDB" id="5908567at2759"/>
<evidence type="ECO:0000256" key="1">
    <source>
        <dbReference type="SAM" id="MobiDB-lite"/>
    </source>
</evidence>
<dbReference type="HOGENOM" id="CLU_1385339_0_0_1"/>
<keyword evidence="2" id="KW-0472">Membrane</keyword>
<name>E3NAZ1_CAERE</name>
<feature type="compositionally biased region" description="Basic and acidic residues" evidence="1">
    <location>
        <begin position="168"/>
        <end position="197"/>
    </location>
</feature>
<evidence type="ECO:0000313" key="4">
    <source>
        <dbReference type="Proteomes" id="UP000008281"/>
    </source>
</evidence>
<keyword evidence="4" id="KW-1185">Reference proteome</keyword>
<evidence type="ECO:0000313" key="3">
    <source>
        <dbReference type="EMBL" id="EFO91691.1"/>
    </source>
</evidence>
<gene>
    <name evidence="3" type="ORF">CRE_06062</name>
</gene>
<dbReference type="InParanoid" id="E3NAZ1"/>
<dbReference type="AlphaFoldDB" id="E3NAZ1"/>
<reference evidence="3" key="1">
    <citation type="submission" date="2007-07" db="EMBL/GenBank/DDBJ databases">
        <title>PCAP assembly of the Caenorhabditis remanei genome.</title>
        <authorList>
            <consortium name="The Caenorhabditis remanei Sequencing Consortium"/>
            <person name="Wilson R.K."/>
        </authorList>
    </citation>
    <scope>NUCLEOTIDE SEQUENCE [LARGE SCALE GENOMIC DNA]</scope>
    <source>
        <strain evidence="3">PB4641</strain>
    </source>
</reference>
<keyword evidence="2" id="KW-1133">Transmembrane helix</keyword>
<dbReference type="eggNOG" id="ENOG502TIIE">
    <property type="taxonomic scope" value="Eukaryota"/>
</dbReference>
<organism evidence="4">
    <name type="scientific">Caenorhabditis remanei</name>
    <name type="common">Caenorhabditis vulgaris</name>
    <dbReference type="NCBI Taxonomy" id="31234"/>
    <lineage>
        <taxon>Eukaryota</taxon>
        <taxon>Metazoa</taxon>
        <taxon>Ecdysozoa</taxon>
        <taxon>Nematoda</taxon>
        <taxon>Chromadorea</taxon>
        <taxon>Rhabditida</taxon>
        <taxon>Rhabditina</taxon>
        <taxon>Rhabditomorpha</taxon>
        <taxon>Rhabditoidea</taxon>
        <taxon>Rhabditidae</taxon>
        <taxon>Peloderinae</taxon>
        <taxon>Caenorhabditis</taxon>
    </lineage>
</organism>
<accession>E3NAZ1</accession>
<evidence type="ECO:0000256" key="2">
    <source>
        <dbReference type="SAM" id="Phobius"/>
    </source>
</evidence>
<keyword evidence="2" id="KW-0812">Transmembrane</keyword>
<sequence length="197" mass="21403">MLNNKNKEQDLYYIFVIDNFLIALPDLEIHAFKDRRQGGGEAQRNQTFSSLRFNYFKKEEQVSSPSLSLLSQRPFSAVPPKMGTTDSSSSGSIVMLIVILLGIAIPIIVFWVLIVWCSRRKRKRMAAFNKAAANADPVADDVEAPPAADGAPAARSPNAEGGAAPTSKKSEVKSVEKSGKSAKSKEQTQTGGDEKTT</sequence>
<feature type="region of interest" description="Disordered" evidence="1">
    <location>
        <begin position="132"/>
        <end position="197"/>
    </location>
</feature>
<dbReference type="EMBL" id="DS268580">
    <property type="protein sequence ID" value="EFO91691.1"/>
    <property type="molecule type" value="Genomic_DNA"/>
</dbReference>
<dbReference type="Proteomes" id="UP000008281">
    <property type="component" value="Unassembled WGS sequence"/>
</dbReference>
<protein>
    <submittedName>
        <fullName evidence="3">Uncharacterized protein</fullName>
    </submittedName>
</protein>
<feature type="transmembrane region" description="Helical" evidence="2">
    <location>
        <begin position="93"/>
        <end position="116"/>
    </location>
</feature>